<dbReference type="PANTHER" id="PTHR33164">
    <property type="entry name" value="TRANSCRIPTIONAL REGULATOR, MARR FAMILY"/>
    <property type="match status" value="1"/>
</dbReference>
<evidence type="ECO:0000313" key="3">
    <source>
        <dbReference type="Proteomes" id="UP000321234"/>
    </source>
</evidence>
<sequence length="183" mass="19825">MQRFSSRSCAGQDQRVVDDGSPAVPAELADRFASAALAHDVEFLAVKAFAAGTRRLNHALRPLDLRARSYALLATACEPHPLTQRELATLLELDPSQIVALVDELVARGLVTRDTDERDRRRRLVRASAEGRRVHAEAAALAAAAEEASLAPLSPDEREALRALLRTLVFGPQPSTTTTAERA</sequence>
<accession>A0A5C8ZI46</accession>
<gene>
    <name evidence="2" type="ORF">FMM08_06050</name>
</gene>
<dbReference type="PROSITE" id="PS50995">
    <property type="entry name" value="HTH_MARR_2"/>
    <property type="match status" value="1"/>
</dbReference>
<comment type="caution">
    <text evidence="2">The sequence shown here is derived from an EMBL/GenBank/DDBJ whole genome shotgun (WGS) entry which is preliminary data.</text>
</comment>
<dbReference type="InterPro" id="IPR000835">
    <property type="entry name" value="HTH_MarR-typ"/>
</dbReference>
<dbReference type="GO" id="GO:0006950">
    <property type="term" value="P:response to stress"/>
    <property type="evidence" value="ECO:0007669"/>
    <property type="project" value="TreeGrafter"/>
</dbReference>
<evidence type="ECO:0000259" key="1">
    <source>
        <dbReference type="PROSITE" id="PS50995"/>
    </source>
</evidence>
<organism evidence="2 3">
    <name type="scientific">Quadrisphaera setariae</name>
    <dbReference type="NCBI Taxonomy" id="2593304"/>
    <lineage>
        <taxon>Bacteria</taxon>
        <taxon>Bacillati</taxon>
        <taxon>Actinomycetota</taxon>
        <taxon>Actinomycetes</taxon>
        <taxon>Kineosporiales</taxon>
        <taxon>Kineosporiaceae</taxon>
        <taxon>Quadrisphaera</taxon>
    </lineage>
</organism>
<evidence type="ECO:0000313" key="2">
    <source>
        <dbReference type="EMBL" id="TXR57244.1"/>
    </source>
</evidence>
<dbReference type="AlphaFoldDB" id="A0A5C8ZI46"/>
<dbReference type="Proteomes" id="UP000321234">
    <property type="component" value="Unassembled WGS sequence"/>
</dbReference>
<dbReference type="SUPFAM" id="SSF46785">
    <property type="entry name" value="Winged helix' DNA-binding domain"/>
    <property type="match status" value="1"/>
</dbReference>
<dbReference type="SMART" id="SM00347">
    <property type="entry name" value="HTH_MARR"/>
    <property type="match status" value="1"/>
</dbReference>
<dbReference type="PRINTS" id="PR00598">
    <property type="entry name" value="HTHMARR"/>
</dbReference>
<dbReference type="InterPro" id="IPR036390">
    <property type="entry name" value="WH_DNA-bd_sf"/>
</dbReference>
<proteinExistence type="predicted"/>
<dbReference type="EMBL" id="VKAC01000003">
    <property type="protein sequence ID" value="TXR57244.1"/>
    <property type="molecule type" value="Genomic_DNA"/>
</dbReference>
<dbReference type="InterPro" id="IPR039422">
    <property type="entry name" value="MarR/SlyA-like"/>
</dbReference>
<feature type="domain" description="HTH marR-type" evidence="1">
    <location>
        <begin position="25"/>
        <end position="170"/>
    </location>
</feature>
<dbReference type="OrthoDB" id="8635520at2"/>
<dbReference type="GO" id="GO:0003700">
    <property type="term" value="F:DNA-binding transcription factor activity"/>
    <property type="evidence" value="ECO:0007669"/>
    <property type="project" value="InterPro"/>
</dbReference>
<dbReference type="Gene3D" id="1.10.10.10">
    <property type="entry name" value="Winged helix-like DNA-binding domain superfamily/Winged helix DNA-binding domain"/>
    <property type="match status" value="1"/>
</dbReference>
<protein>
    <submittedName>
        <fullName evidence="2">MarR family transcriptional regulator</fullName>
    </submittedName>
</protein>
<dbReference type="InterPro" id="IPR036388">
    <property type="entry name" value="WH-like_DNA-bd_sf"/>
</dbReference>
<name>A0A5C8ZI46_9ACTN</name>
<reference evidence="2 3" key="1">
    <citation type="submission" date="2019-07" db="EMBL/GenBank/DDBJ databases">
        <title>Quadrisphaera sp. strain DD2A genome sequencing and assembly.</title>
        <authorList>
            <person name="Kim I."/>
        </authorList>
    </citation>
    <scope>NUCLEOTIDE SEQUENCE [LARGE SCALE GENOMIC DNA]</scope>
    <source>
        <strain evidence="2 3">DD2A</strain>
    </source>
</reference>
<dbReference type="PANTHER" id="PTHR33164:SF43">
    <property type="entry name" value="HTH-TYPE TRANSCRIPTIONAL REPRESSOR YETL"/>
    <property type="match status" value="1"/>
</dbReference>
<dbReference type="Pfam" id="PF12802">
    <property type="entry name" value="MarR_2"/>
    <property type="match status" value="1"/>
</dbReference>
<keyword evidence="3" id="KW-1185">Reference proteome</keyword>